<gene>
    <name evidence="1" type="ORF">FF38_09640</name>
</gene>
<accession>A0A0L0BX24</accession>
<dbReference type="EMBL" id="JRES01001205">
    <property type="protein sequence ID" value="KNC24597.1"/>
    <property type="molecule type" value="Genomic_DNA"/>
</dbReference>
<evidence type="ECO:0000313" key="1">
    <source>
        <dbReference type="EMBL" id="KNC24597.1"/>
    </source>
</evidence>
<dbReference type="Proteomes" id="UP000037069">
    <property type="component" value="Unassembled WGS sequence"/>
</dbReference>
<name>A0A0L0BX24_LUCCU</name>
<protein>
    <submittedName>
        <fullName evidence="1">Uncharacterized protein</fullName>
    </submittedName>
</protein>
<keyword evidence="2" id="KW-1185">Reference proteome</keyword>
<proteinExistence type="predicted"/>
<evidence type="ECO:0000313" key="2">
    <source>
        <dbReference type="Proteomes" id="UP000037069"/>
    </source>
</evidence>
<sequence length="163" mass="19076">MAVEDVLTYIDHLWPQRSRYFVSSAIQKQFSVICLLIAKLIYYQSAKQGFSSYQIVSNIIAIRYPLVPGPKLSLKDTTVSIESERDFHTKFLNESVNTTNSFPRFESVSRKNDFSGKYPQKLQFPGLIYRKIDLLENTLRKTDRLEKYMLLRKDIFSIQTSIF</sequence>
<reference evidence="1 2" key="1">
    <citation type="journal article" date="2015" name="Nat. Commun.">
        <title>Lucilia cuprina genome unlocks parasitic fly biology to underpin future interventions.</title>
        <authorList>
            <person name="Anstead C.A."/>
            <person name="Korhonen P.K."/>
            <person name="Young N.D."/>
            <person name="Hall R.S."/>
            <person name="Jex A.R."/>
            <person name="Murali S.C."/>
            <person name="Hughes D.S."/>
            <person name="Lee S.F."/>
            <person name="Perry T."/>
            <person name="Stroehlein A.J."/>
            <person name="Ansell B.R."/>
            <person name="Breugelmans B."/>
            <person name="Hofmann A."/>
            <person name="Qu J."/>
            <person name="Dugan S."/>
            <person name="Lee S.L."/>
            <person name="Chao H."/>
            <person name="Dinh H."/>
            <person name="Han Y."/>
            <person name="Doddapaneni H.V."/>
            <person name="Worley K.C."/>
            <person name="Muzny D.M."/>
            <person name="Ioannidis P."/>
            <person name="Waterhouse R.M."/>
            <person name="Zdobnov E.M."/>
            <person name="James P.J."/>
            <person name="Bagnall N.H."/>
            <person name="Kotze A.C."/>
            <person name="Gibbs R.A."/>
            <person name="Richards S."/>
            <person name="Batterham P."/>
            <person name="Gasser R.B."/>
        </authorList>
    </citation>
    <scope>NUCLEOTIDE SEQUENCE [LARGE SCALE GENOMIC DNA]</scope>
    <source>
        <strain evidence="1 2">LS</strain>
        <tissue evidence="1">Full body</tissue>
    </source>
</reference>
<organism evidence="1 2">
    <name type="scientific">Lucilia cuprina</name>
    <name type="common">Green bottle fly</name>
    <name type="synonym">Australian sheep blowfly</name>
    <dbReference type="NCBI Taxonomy" id="7375"/>
    <lineage>
        <taxon>Eukaryota</taxon>
        <taxon>Metazoa</taxon>
        <taxon>Ecdysozoa</taxon>
        <taxon>Arthropoda</taxon>
        <taxon>Hexapoda</taxon>
        <taxon>Insecta</taxon>
        <taxon>Pterygota</taxon>
        <taxon>Neoptera</taxon>
        <taxon>Endopterygota</taxon>
        <taxon>Diptera</taxon>
        <taxon>Brachycera</taxon>
        <taxon>Muscomorpha</taxon>
        <taxon>Oestroidea</taxon>
        <taxon>Calliphoridae</taxon>
        <taxon>Luciliinae</taxon>
        <taxon>Lucilia</taxon>
    </lineage>
</organism>
<comment type="caution">
    <text evidence="1">The sequence shown here is derived from an EMBL/GenBank/DDBJ whole genome shotgun (WGS) entry which is preliminary data.</text>
</comment>
<dbReference type="AlphaFoldDB" id="A0A0L0BX24"/>